<feature type="transmembrane region" description="Helical" evidence="2">
    <location>
        <begin position="185"/>
        <end position="207"/>
    </location>
</feature>
<dbReference type="Gene3D" id="3.20.20.450">
    <property type="entry name" value="EAL domain"/>
    <property type="match status" value="1"/>
</dbReference>
<dbReference type="Proteomes" id="UP000800981">
    <property type="component" value="Unassembled WGS sequence"/>
</dbReference>
<sequence>MVDRGKGLRGPLSASARATLLTAALTVLAVGLWYSIGPRRTTLDQPWIVAALVVAFICTELGQLHIIVGKQTRSIHFSELPGVVALFLVGPLGFLISHVLATAAVVLKNRTPATKAAFNLALSANECLVLVVVLEYLGDGAELTLASALAVFVGVFAVNTLDLTALRTVIWLTEGHPPSRQRSDWVAAVLGVGGVFSAALGLVVVALVQTGSWQWLLLLPLAGVLYAAYRTYSTLLERHLALERLYDFSQTTRNGSRWGDVVPELLEQARSLLNAERAVIRVHGRPGAEDAVIAVADSSGFDGGDAPGERPVGLALHEEQEAPEDAGRPPAAMHDEIHEEVLHSRKPLLVARGTTDARLREWLAARDARDAMVVPLVGDTGAFGTLEVAGHQADSRTFTPADLRLLETLATHTGFALENSQLLDRLRHDAHHDHLTGLANRGYFMERLDEAVAAHRPFAVMIMDLDRFKDINDALGHHSGDQLLRAVASRLLLAAPEGATVARLGGDEFAVLLPDTGAREDAEQAARAISEALMGPVPLEDASIDVEGSVGIALHPEHGTDAAALLQHADIAMYAAKTQALGVRAYDPTLDEGGPRRLALMAELRSALRADEIVVFYQPKVRLSDAELVGVEALARWQHPTRGLVPPDEFIPLAEHTGVIGPLTLRVLETSLAQCRQWLEEGKSIPVAVNISVRALLDPAFPAQVVRVLAAQGVPPALLTLELTETSIMSDRARAVPALEQLTGHGVKVSVDDFGTGYSSLAHLRRLPVTEVKIDKSFVFGMATEPEDAAIVEAIVQLAHFMGKQVVAEGVEDALSWHKLTAMGCDIAQGYLMSRPLPPDRLETWLRDNALPPRPGVNEPASVRRKARPLRLATQT</sequence>
<evidence type="ECO:0000259" key="4">
    <source>
        <dbReference type="PROSITE" id="PS50887"/>
    </source>
</evidence>
<dbReference type="Gene3D" id="3.30.70.270">
    <property type="match status" value="1"/>
</dbReference>
<dbReference type="Pfam" id="PF00990">
    <property type="entry name" value="GGDEF"/>
    <property type="match status" value="1"/>
</dbReference>
<feature type="domain" description="GGDEF" evidence="4">
    <location>
        <begin position="456"/>
        <end position="591"/>
    </location>
</feature>
<feature type="transmembrane region" description="Helical" evidence="2">
    <location>
        <begin position="47"/>
        <end position="68"/>
    </location>
</feature>
<dbReference type="EMBL" id="JAANNP010000021">
    <property type="protein sequence ID" value="NHC15242.1"/>
    <property type="molecule type" value="Genomic_DNA"/>
</dbReference>
<feature type="region of interest" description="Disordered" evidence="1">
    <location>
        <begin position="851"/>
        <end position="876"/>
    </location>
</feature>
<feature type="transmembrane region" description="Helical" evidence="2">
    <location>
        <begin position="12"/>
        <end position="35"/>
    </location>
</feature>
<dbReference type="SMART" id="SM00052">
    <property type="entry name" value="EAL"/>
    <property type="match status" value="1"/>
</dbReference>
<dbReference type="InterPro" id="IPR000160">
    <property type="entry name" value="GGDEF_dom"/>
</dbReference>
<dbReference type="Pfam" id="PF00563">
    <property type="entry name" value="EAL"/>
    <property type="match status" value="1"/>
</dbReference>
<dbReference type="CDD" id="cd01948">
    <property type="entry name" value="EAL"/>
    <property type="match status" value="1"/>
</dbReference>
<evidence type="ECO:0000259" key="3">
    <source>
        <dbReference type="PROSITE" id="PS50883"/>
    </source>
</evidence>
<proteinExistence type="predicted"/>
<dbReference type="InterPro" id="IPR001633">
    <property type="entry name" value="EAL_dom"/>
</dbReference>
<feature type="domain" description="EAL" evidence="3">
    <location>
        <begin position="597"/>
        <end position="850"/>
    </location>
</feature>
<feature type="transmembrane region" description="Helical" evidence="2">
    <location>
        <begin position="80"/>
        <end position="106"/>
    </location>
</feature>
<gene>
    <name evidence="5" type="ORF">G9H71_15780</name>
</gene>
<dbReference type="SUPFAM" id="SSF55781">
    <property type="entry name" value="GAF domain-like"/>
    <property type="match status" value="1"/>
</dbReference>
<dbReference type="InterPro" id="IPR043128">
    <property type="entry name" value="Rev_trsase/Diguanyl_cyclase"/>
</dbReference>
<dbReference type="SMART" id="SM00065">
    <property type="entry name" value="GAF"/>
    <property type="match status" value="1"/>
</dbReference>
<evidence type="ECO:0000313" key="6">
    <source>
        <dbReference type="Proteomes" id="UP000800981"/>
    </source>
</evidence>
<dbReference type="InterPro" id="IPR003018">
    <property type="entry name" value="GAF"/>
</dbReference>
<keyword evidence="2" id="KW-1133">Transmembrane helix</keyword>
<protein>
    <submittedName>
        <fullName evidence="5">EAL domain-containing protein</fullName>
    </submittedName>
</protein>
<dbReference type="NCBIfam" id="TIGR00254">
    <property type="entry name" value="GGDEF"/>
    <property type="match status" value="1"/>
</dbReference>
<dbReference type="SUPFAM" id="SSF55073">
    <property type="entry name" value="Nucleotide cyclase"/>
    <property type="match status" value="1"/>
</dbReference>
<dbReference type="RefSeq" id="WP_166283523.1">
    <property type="nucleotide sequence ID" value="NZ_JAANNP010000021.1"/>
</dbReference>
<organism evidence="5 6">
    <name type="scientific">Motilibacter deserti</name>
    <dbReference type="NCBI Taxonomy" id="2714956"/>
    <lineage>
        <taxon>Bacteria</taxon>
        <taxon>Bacillati</taxon>
        <taxon>Actinomycetota</taxon>
        <taxon>Actinomycetes</taxon>
        <taxon>Motilibacterales</taxon>
        <taxon>Motilibacteraceae</taxon>
        <taxon>Motilibacter</taxon>
    </lineage>
</organism>
<keyword evidence="2" id="KW-0812">Transmembrane</keyword>
<dbReference type="PROSITE" id="PS50883">
    <property type="entry name" value="EAL"/>
    <property type="match status" value="1"/>
</dbReference>
<reference evidence="5 6" key="1">
    <citation type="submission" date="2020-03" db="EMBL/GenBank/DDBJ databases">
        <title>Two novel Motilibacter sp.</title>
        <authorList>
            <person name="Liu S."/>
        </authorList>
    </citation>
    <scope>NUCLEOTIDE SEQUENCE [LARGE SCALE GENOMIC DNA]</scope>
    <source>
        <strain evidence="5 6">E257</strain>
    </source>
</reference>
<keyword evidence="6" id="KW-1185">Reference proteome</keyword>
<comment type="caution">
    <text evidence="5">The sequence shown here is derived from an EMBL/GenBank/DDBJ whole genome shotgun (WGS) entry which is preliminary data.</text>
</comment>
<dbReference type="PANTHER" id="PTHR44757:SF2">
    <property type="entry name" value="BIOFILM ARCHITECTURE MAINTENANCE PROTEIN MBAA"/>
    <property type="match status" value="1"/>
</dbReference>
<keyword evidence="2" id="KW-0472">Membrane</keyword>
<dbReference type="SUPFAM" id="SSF141868">
    <property type="entry name" value="EAL domain-like"/>
    <property type="match status" value="1"/>
</dbReference>
<dbReference type="Pfam" id="PF01590">
    <property type="entry name" value="GAF"/>
    <property type="match status" value="1"/>
</dbReference>
<dbReference type="InterPro" id="IPR029787">
    <property type="entry name" value="Nucleotide_cyclase"/>
</dbReference>
<evidence type="ECO:0000256" key="2">
    <source>
        <dbReference type="SAM" id="Phobius"/>
    </source>
</evidence>
<name>A0ABX0H0D2_9ACTN</name>
<dbReference type="SMART" id="SM00267">
    <property type="entry name" value="GGDEF"/>
    <property type="match status" value="1"/>
</dbReference>
<feature type="transmembrane region" description="Helical" evidence="2">
    <location>
        <begin position="213"/>
        <end position="229"/>
    </location>
</feature>
<feature type="transmembrane region" description="Helical" evidence="2">
    <location>
        <begin position="143"/>
        <end position="164"/>
    </location>
</feature>
<dbReference type="InterPro" id="IPR035919">
    <property type="entry name" value="EAL_sf"/>
</dbReference>
<dbReference type="Gene3D" id="3.30.450.40">
    <property type="match status" value="1"/>
</dbReference>
<dbReference type="PANTHER" id="PTHR44757">
    <property type="entry name" value="DIGUANYLATE CYCLASE DGCP"/>
    <property type="match status" value="1"/>
</dbReference>
<evidence type="ECO:0000256" key="1">
    <source>
        <dbReference type="SAM" id="MobiDB-lite"/>
    </source>
</evidence>
<accession>A0ABX0H0D2</accession>
<dbReference type="PROSITE" id="PS50887">
    <property type="entry name" value="GGDEF"/>
    <property type="match status" value="1"/>
</dbReference>
<dbReference type="InterPro" id="IPR029016">
    <property type="entry name" value="GAF-like_dom_sf"/>
</dbReference>
<evidence type="ECO:0000313" key="5">
    <source>
        <dbReference type="EMBL" id="NHC15242.1"/>
    </source>
</evidence>
<dbReference type="CDD" id="cd01949">
    <property type="entry name" value="GGDEF"/>
    <property type="match status" value="1"/>
</dbReference>
<dbReference type="InterPro" id="IPR052155">
    <property type="entry name" value="Biofilm_reg_signaling"/>
</dbReference>